<dbReference type="PANTHER" id="PTHR43622:SF7">
    <property type="entry name" value="3-DEHYDROQUINATE SYNTHASE, CHLOROPLASTIC"/>
    <property type="match status" value="1"/>
</dbReference>
<dbReference type="Proteomes" id="UP000186112">
    <property type="component" value="Unassembled WGS sequence"/>
</dbReference>
<comment type="caution">
    <text evidence="20">The sequence shown here is derived from an EMBL/GenBank/DDBJ whole genome shotgun (WGS) entry which is preliminary data.</text>
</comment>
<comment type="function">
    <text evidence="17">Catalyzes the conversion of 3-deoxy-D-arabino-heptulosonate 7-phosphate (DAHP) to dehydroquinate (DHQ).</text>
</comment>
<evidence type="ECO:0000256" key="12">
    <source>
        <dbReference type="ARBA" id="ARBA00022833"/>
    </source>
</evidence>
<dbReference type="HAMAP" id="MF_00110">
    <property type="entry name" value="DHQ_synthase"/>
    <property type="match status" value="1"/>
</dbReference>
<dbReference type="Pfam" id="PF01761">
    <property type="entry name" value="DHQ_synthase"/>
    <property type="match status" value="1"/>
</dbReference>
<dbReference type="EC" id="4.2.3.4" evidence="6 17"/>
<feature type="binding site" evidence="17">
    <location>
        <position position="180"/>
    </location>
    <ligand>
        <name>Zn(2+)</name>
        <dbReference type="ChEBI" id="CHEBI:29105"/>
    </ligand>
</feature>
<feature type="binding site" evidence="17">
    <location>
        <position position="138"/>
    </location>
    <ligand>
        <name>NAD(+)</name>
        <dbReference type="ChEBI" id="CHEBI:57540"/>
    </ligand>
</feature>
<dbReference type="GO" id="GO:0009423">
    <property type="term" value="P:chorismate biosynthetic process"/>
    <property type="evidence" value="ECO:0007669"/>
    <property type="project" value="UniProtKB-UniRule"/>
</dbReference>
<reference evidence="20 21" key="1">
    <citation type="submission" date="2016-02" db="EMBL/GenBank/DDBJ databases">
        <title>Genome sequence of Tissierella creatinophila DSM 6911.</title>
        <authorList>
            <person name="Poehlein A."/>
            <person name="Daniel R."/>
        </authorList>
    </citation>
    <scope>NUCLEOTIDE SEQUENCE [LARGE SCALE GENOMIC DNA]</scope>
    <source>
        <strain evidence="20 21">DSM 6911</strain>
    </source>
</reference>
<keyword evidence="14 17" id="KW-0057">Aromatic amino acid biosynthesis</keyword>
<organism evidence="20 21">
    <name type="scientific">Tissierella creatinophila DSM 6911</name>
    <dbReference type="NCBI Taxonomy" id="1123403"/>
    <lineage>
        <taxon>Bacteria</taxon>
        <taxon>Bacillati</taxon>
        <taxon>Bacillota</taxon>
        <taxon>Tissierellia</taxon>
        <taxon>Tissierellales</taxon>
        <taxon>Tissierellaceae</taxon>
        <taxon>Tissierella</taxon>
    </lineage>
</organism>
<evidence type="ECO:0000256" key="15">
    <source>
        <dbReference type="ARBA" id="ARBA00023239"/>
    </source>
</evidence>
<dbReference type="EMBL" id="LTDM01000032">
    <property type="protein sequence ID" value="OLS02354.1"/>
    <property type="molecule type" value="Genomic_DNA"/>
</dbReference>
<dbReference type="GO" id="GO:0046872">
    <property type="term" value="F:metal ion binding"/>
    <property type="evidence" value="ECO:0007669"/>
    <property type="project" value="UniProtKB-KW"/>
</dbReference>
<proteinExistence type="inferred from homology"/>
<dbReference type="InterPro" id="IPR056179">
    <property type="entry name" value="DHQS_C"/>
</dbReference>
<dbReference type="InterPro" id="IPR016037">
    <property type="entry name" value="DHQ_synth_AroB"/>
</dbReference>
<dbReference type="PIRSF" id="PIRSF001455">
    <property type="entry name" value="DHQ_synth"/>
    <property type="match status" value="1"/>
</dbReference>
<sequence>MEKVFIDLDKKSYFIHIEKSILNSISDYIGNADKWMIITDKNVDCLYGEKVLGGLKGKEIHKFIIEPGERSKTFSTVEKILNRMIEKGLTRKSKIIALGGGVVGDIAGFCASIYMRGISFIQIPTTLLAQVDSSVGGKTGVNMILGKNMVGSFYQPEAVIIDTDTLNTLPKKELISGMGEIVKYGVIWDYDFLNLIEENLENILNLEEVIMKKIIKKCCEIKAEVVSKDERELGIRKILNFGHTIGHALESTTAYKRYTHGEAVLIGMYYEALMAKGYGYIEDEYFKEIENIIKSLGVSLDIEEFSNDSLIESMMKDKKNKDGKISFILPKKKGVVKEVLLNRGEILW</sequence>
<evidence type="ECO:0000256" key="9">
    <source>
        <dbReference type="ARBA" id="ARBA00022605"/>
    </source>
</evidence>
<evidence type="ECO:0000256" key="14">
    <source>
        <dbReference type="ARBA" id="ARBA00023141"/>
    </source>
</evidence>
<comment type="pathway">
    <text evidence="4 17">Metabolic intermediate biosynthesis; chorismate biosynthesis; chorismate from D-erythrose 4-phosphate and phosphoenolpyruvate: step 2/7.</text>
</comment>
<keyword evidence="21" id="KW-1185">Reference proteome</keyword>
<dbReference type="Pfam" id="PF24621">
    <property type="entry name" value="DHQS_C"/>
    <property type="match status" value="1"/>
</dbReference>
<dbReference type="RefSeq" id="WP_075727149.1">
    <property type="nucleotide sequence ID" value="NZ_LTDM01000032.1"/>
</dbReference>
<dbReference type="GO" id="GO:0003856">
    <property type="term" value="F:3-dehydroquinate synthase activity"/>
    <property type="evidence" value="ECO:0007669"/>
    <property type="project" value="UniProtKB-UniRule"/>
</dbReference>
<accession>A0A1U7M4V5</accession>
<comment type="caution">
    <text evidence="17">Lacks conserved residue(s) required for the propagation of feature annotation.</text>
</comment>
<protein>
    <recommendedName>
        <fullName evidence="7 17">3-dehydroquinate synthase</fullName>
        <shortName evidence="17">DHQS</shortName>
        <ecNumber evidence="6 17">4.2.3.4</ecNumber>
    </recommendedName>
</protein>
<dbReference type="FunFam" id="3.40.50.1970:FF:000001">
    <property type="entry name" value="3-dehydroquinate synthase"/>
    <property type="match status" value="1"/>
</dbReference>
<feature type="binding site" evidence="17">
    <location>
        <position position="147"/>
    </location>
    <ligand>
        <name>NAD(+)</name>
        <dbReference type="ChEBI" id="CHEBI:57540"/>
    </ligand>
</feature>
<name>A0A1U7M4V5_TISCR</name>
<evidence type="ECO:0000256" key="2">
    <source>
        <dbReference type="ARBA" id="ARBA00001911"/>
    </source>
</evidence>
<evidence type="ECO:0000259" key="19">
    <source>
        <dbReference type="Pfam" id="PF24621"/>
    </source>
</evidence>
<evidence type="ECO:0000313" key="21">
    <source>
        <dbReference type="Proteomes" id="UP000186112"/>
    </source>
</evidence>
<keyword evidence="11 17" id="KW-0547">Nucleotide-binding</keyword>
<dbReference type="InterPro" id="IPR030960">
    <property type="entry name" value="DHQS/DOIS_N"/>
</dbReference>
<dbReference type="GO" id="GO:0005737">
    <property type="term" value="C:cytoplasm"/>
    <property type="evidence" value="ECO:0007669"/>
    <property type="project" value="UniProtKB-SubCell"/>
</dbReference>
<keyword evidence="15 17" id="KW-0456">Lyase</keyword>
<comment type="cofactor">
    <cofactor evidence="2 17">
        <name>NAD(+)</name>
        <dbReference type="ChEBI" id="CHEBI:57540"/>
    </cofactor>
</comment>
<feature type="binding site" evidence="17">
    <location>
        <begin position="165"/>
        <end position="168"/>
    </location>
    <ligand>
        <name>NAD(+)</name>
        <dbReference type="ChEBI" id="CHEBI:57540"/>
    </ligand>
</feature>
<keyword evidence="10 17" id="KW-0479">Metal-binding</keyword>
<feature type="domain" description="3-dehydroquinate synthase C-terminal" evidence="19">
    <location>
        <begin position="177"/>
        <end position="320"/>
    </location>
</feature>
<dbReference type="AlphaFoldDB" id="A0A1U7M4V5"/>
<keyword evidence="9 17" id="KW-0028">Amino-acid biosynthesis</keyword>
<dbReference type="CDD" id="cd08195">
    <property type="entry name" value="DHQS"/>
    <property type="match status" value="1"/>
</dbReference>
<evidence type="ECO:0000256" key="1">
    <source>
        <dbReference type="ARBA" id="ARBA00001393"/>
    </source>
</evidence>
<dbReference type="InterPro" id="IPR030963">
    <property type="entry name" value="DHQ_synth_fam"/>
</dbReference>
<evidence type="ECO:0000256" key="13">
    <source>
        <dbReference type="ARBA" id="ARBA00023027"/>
    </source>
</evidence>
<feature type="binding site" evidence="17">
    <location>
        <begin position="125"/>
        <end position="126"/>
    </location>
    <ligand>
        <name>NAD(+)</name>
        <dbReference type="ChEBI" id="CHEBI:57540"/>
    </ligand>
</feature>
<dbReference type="Gene3D" id="1.20.1090.10">
    <property type="entry name" value="Dehydroquinate synthase-like - alpha domain"/>
    <property type="match status" value="1"/>
</dbReference>
<keyword evidence="12 17" id="KW-0862">Zinc</keyword>
<evidence type="ECO:0000313" key="20">
    <source>
        <dbReference type="EMBL" id="OLS02354.1"/>
    </source>
</evidence>
<comment type="cofactor">
    <cofactor evidence="17">
        <name>Co(2+)</name>
        <dbReference type="ChEBI" id="CHEBI:48828"/>
    </cofactor>
    <cofactor evidence="17">
        <name>Zn(2+)</name>
        <dbReference type="ChEBI" id="CHEBI:29105"/>
    </cofactor>
    <text evidence="17">Binds 1 divalent metal cation per subunit. Can use either Co(2+) or Zn(2+).</text>
</comment>
<dbReference type="Gene3D" id="3.40.50.1970">
    <property type="match status" value="1"/>
</dbReference>
<evidence type="ECO:0000256" key="6">
    <source>
        <dbReference type="ARBA" id="ARBA00013031"/>
    </source>
</evidence>
<dbReference type="UniPathway" id="UPA00053">
    <property type="reaction ID" value="UER00085"/>
</dbReference>
<feature type="binding site" evidence="17">
    <location>
        <position position="243"/>
    </location>
    <ligand>
        <name>Zn(2+)</name>
        <dbReference type="ChEBI" id="CHEBI:29105"/>
    </ligand>
</feature>
<comment type="similarity">
    <text evidence="5 17">Belongs to the sugar phosphate cyclases superfamily. Dehydroquinate synthase family.</text>
</comment>
<dbReference type="GO" id="GO:0009073">
    <property type="term" value="P:aromatic amino acid family biosynthetic process"/>
    <property type="evidence" value="ECO:0007669"/>
    <property type="project" value="UniProtKB-KW"/>
</dbReference>
<evidence type="ECO:0000256" key="3">
    <source>
        <dbReference type="ARBA" id="ARBA00004496"/>
    </source>
</evidence>
<feature type="binding site" evidence="17">
    <location>
        <begin position="101"/>
        <end position="105"/>
    </location>
    <ligand>
        <name>NAD(+)</name>
        <dbReference type="ChEBI" id="CHEBI:57540"/>
    </ligand>
</feature>
<feature type="binding site" evidence="17">
    <location>
        <position position="260"/>
    </location>
    <ligand>
        <name>Zn(2+)</name>
        <dbReference type="ChEBI" id="CHEBI:29105"/>
    </ligand>
</feature>
<evidence type="ECO:0000256" key="5">
    <source>
        <dbReference type="ARBA" id="ARBA00005412"/>
    </source>
</evidence>
<evidence type="ECO:0000256" key="8">
    <source>
        <dbReference type="ARBA" id="ARBA00022490"/>
    </source>
</evidence>
<keyword evidence="8 17" id="KW-0963">Cytoplasm</keyword>
<evidence type="ECO:0000256" key="4">
    <source>
        <dbReference type="ARBA" id="ARBA00004661"/>
    </source>
</evidence>
<feature type="domain" description="3-dehydroquinate synthase N-terminal" evidence="18">
    <location>
        <begin position="63"/>
        <end position="175"/>
    </location>
</feature>
<comment type="subcellular location">
    <subcellularLocation>
        <location evidence="3 17">Cytoplasm</location>
    </subcellularLocation>
</comment>
<dbReference type="NCBIfam" id="TIGR01357">
    <property type="entry name" value="aroB"/>
    <property type="match status" value="1"/>
</dbReference>
<evidence type="ECO:0000256" key="10">
    <source>
        <dbReference type="ARBA" id="ARBA00022723"/>
    </source>
</evidence>
<evidence type="ECO:0000256" key="11">
    <source>
        <dbReference type="ARBA" id="ARBA00022741"/>
    </source>
</evidence>
<evidence type="ECO:0000256" key="16">
    <source>
        <dbReference type="ARBA" id="ARBA00023285"/>
    </source>
</evidence>
<comment type="catalytic activity">
    <reaction evidence="1 17">
        <text>7-phospho-2-dehydro-3-deoxy-D-arabino-heptonate = 3-dehydroquinate + phosphate</text>
        <dbReference type="Rhea" id="RHEA:21968"/>
        <dbReference type="ChEBI" id="CHEBI:32364"/>
        <dbReference type="ChEBI" id="CHEBI:43474"/>
        <dbReference type="ChEBI" id="CHEBI:58394"/>
        <dbReference type="EC" id="4.2.3.4"/>
    </reaction>
</comment>
<evidence type="ECO:0000256" key="17">
    <source>
        <dbReference type="HAMAP-Rule" id="MF_00110"/>
    </source>
</evidence>
<evidence type="ECO:0000259" key="18">
    <source>
        <dbReference type="Pfam" id="PF01761"/>
    </source>
</evidence>
<keyword evidence="16 17" id="KW-0170">Cobalt</keyword>
<dbReference type="GO" id="GO:0000166">
    <property type="term" value="F:nucleotide binding"/>
    <property type="evidence" value="ECO:0007669"/>
    <property type="project" value="UniProtKB-KW"/>
</dbReference>
<evidence type="ECO:0000256" key="7">
    <source>
        <dbReference type="ARBA" id="ARBA00017684"/>
    </source>
</evidence>
<dbReference type="SUPFAM" id="SSF56796">
    <property type="entry name" value="Dehydroquinate synthase-like"/>
    <property type="match status" value="1"/>
</dbReference>
<gene>
    <name evidence="17 20" type="primary">aroB</name>
    <name evidence="20" type="ORF">TICRE_17410</name>
</gene>
<dbReference type="GO" id="GO:0008652">
    <property type="term" value="P:amino acid biosynthetic process"/>
    <property type="evidence" value="ECO:0007669"/>
    <property type="project" value="UniProtKB-KW"/>
</dbReference>
<dbReference type="OrthoDB" id="9806583at2"/>
<dbReference type="InterPro" id="IPR050071">
    <property type="entry name" value="Dehydroquinate_synthase"/>
</dbReference>
<keyword evidence="13 17" id="KW-0520">NAD</keyword>
<dbReference type="PANTHER" id="PTHR43622">
    <property type="entry name" value="3-DEHYDROQUINATE SYNTHASE"/>
    <property type="match status" value="1"/>
</dbReference>